<keyword evidence="3" id="KW-0479">Metal-binding</keyword>
<dbReference type="InterPro" id="IPR017907">
    <property type="entry name" value="Znf_RING_CS"/>
</dbReference>
<evidence type="ECO:0000256" key="5">
    <source>
        <dbReference type="ARBA" id="ARBA00022771"/>
    </source>
</evidence>
<feature type="coiled-coil region" evidence="10">
    <location>
        <begin position="196"/>
        <end position="230"/>
    </location>
</feature>
<dbReference type="InterPro" id="IPR001870">
    <property type="entry name" value="B30.2/SPRY"/>
</dbReference>
<evidence type="ECO:0000313" key="16">
    <source>
        <dbReference type="Proteomes" id="UP000646548"/>
    </source>
</evidence>
<evidence type="ECO:0000256" key="6">
    <source>
        <dbReference type="ARBA" id="ARBA00022833"/>
    </source>
</evidence>
<dbReference type="SMART" id="SM00589">
    <property type="entry name" value="PRY"/>
    <property type="match status" value="1"/>
</dbReference>
<dbReference type="GO" id="GO:0005576">
    <property type="term" value="C:extracellular region"/>
    <property type="evidence" value="ECO:0007669"/>
    <property type="project" value="UniProtKB-SubCell"/>
</dbReference>
<dbReference type="PROSITE" id="PS50089">
    <property type="entry name" value="ZF_RING_2"/>
    <property type="match status" value="1"/>
</dbReference>
<dbReference type="SUPFAM" id="SSF49899">
    <property type="entry name" value="Concanavalin A-like lectins/glucanases"/>
    <property type="match status" value="1"/>
</dbReference>
<keyword evidence="6" id="KW-0862">Zinc</keyword>
<dbReference type="SUPFAM" id="SSF57845">
    <property type="entry name" value="B-box zinc-binding domain"/>
    <property type="match status" value="1"/>
</dbReference>
<evidence type="ECO:0000256" key="7">
    <source>
        <dbReference type="ARBA" id="ARBA00023157"/>
    </source>
</evidence>
<evidence type="ECO:0000313" key="15">
    <source>
        <dbReference type="EMBL" id="KAF6738843.1"/>
    </source>
</evidence>
<dbReference type="InterPro" id="IPR003879">
    <property type="entry name" value="Butyrophylin_SPRY"/>
</dbReference>
<comment type="caution">
    <text evidence="15">The sequence shown here is derived from an EMBL/GenBank/DDBJ whole genome shotgun (WGS) entry which is preliminary data.</text>
</comment>
<protein>
    <submittedName>
        <fullName evidence="15">Zinc-binding protein A33</fullName>
    </submittedName>
</protein>
<keyword evidence="4" id="KW-0732">Signal</keyword>
<evidence type="ECO:0000256" key="4">
    <source>
        <dbReference type="ARBA" id="ARBA00022729"/>
    </source>
</evidence>
<dbReference type="PRINTS" id="PR01407">
    <property type="entry name" value="BUTYPHLNCDUF"/>
</dbReference>
<keyword evidence="2" id="KW-0964">Secreted</keyword>
<evidence type="ECO:0000259" key="14">
    <source>
        <dbReference type="PROSITE" id="PS51110"/>
    </source>
</evidence>
<dbReference type="InterPro" id="IPR043136">
    <property type="entry name" value="B30.2/SPRY_sf"/>
</dbReference>
<dbReference type="InterPro" id="IPR050143">
    <property type="entry name" value="TRIM/RBCC"/>
</dbReference>
<dbReference type="PANTHER" id="PTHR24103">
    <property type="entry name" value="E3 UBIQUITIN-PROTEIN LIGASE TRIM"/>
    <property type="match status" value="1"/>
</dbReference>
<dbReference type="Pfam" id="PF00643">
    <property type="entry name" value="zf-B_box"/>
    <property type="match status" value="1"/>
</dbReference>
<evidence type="ECO:0000256" key="2">
    <source>
        <dbReference type="ARBA" id="ARBA00022525"/>
    </source>
</evidence>
<evidence type="ECO:0000259" key="12">
    <source>
        <dbReference type="PROSITE" id="PS50119"/>
    </source>
</evidence>
<dbReference type="PROSITE" id="PS51110">
    <property type="entry name" value="SAP_A"/>
    <property type="match status" value="1"/>
</dbReference>
<evidence type="ECO:0000259" key="11">
    <source>
        <dbReference type="PROSITE" id="PS50089"/>
    </source>
</evidence>
<keyword evidence="5 9" id="KW-0863">Zinc-finger</keyword>
<feature type="domain" description="RING-type" evidence="11">
    <location>
        <begin position="14"/>
        <end position="53"/>
    </location>
</feature>
<feature type="domain" description="Saposin A-type" evidence="14">
    <location>
        <begin position="7"/>
        <end position="47"/>
    </location>
</feature>
<dbReference type="InterPro" id="IPR013083">
    <property type="entry name" value="Znf_RING/FYVE/PHD"/>
</dbReference>
<dbReference type="Gene3D" id="2.60.120.920">
    <property type="match status" value="1"/>
</dbReference>
<evidence type="ECO:0000259" key="13">
    <source>
        <dbReference type="PROSITE" id="PS50188"/>
    </source>
</evidence>
<proteinExistence type="predicted"/>
<organism evidence="15 16">
    <name type="scientific">Oryzias melastigma</name>
    <name type="common">Marine medaka</name>
    <dbReference type="NCBI Taxonomy" id="30732"/>
    <lineage>
        <taxon>Eukaryota</taxon>
        <taxon>Metazoa</taxon>
        <taxon>Chordata</taxon>
        <taxon>Craniata</taxon>
        <taxon>Vertebrata</taxon>
        <taxon>Euteleostomi</taxon>
        <taxon>Actinopterygii</taxon>
        <taxon>Neopterygii</taxon>
        <taxon>Teleostei</taxon>
        <taxon>Neoteleostei</taxon>
        <taxon>Acanthomorphata</taxon>
        <taxon>Ovalentaria</taxon>
        <taxon>Atherinomorphae</taxon>
        <taxon>Beloniformes</taxon>
        <taxon>Adrianichthyidae</taxon>
        <taxon>Oryziinae</taxon>
        <taxon>Oryzias</taxon>
    </lineage>
</organism>
<reference evidence="15" key="1">
    <citation type="journal article" name="BMC Genomics">
        <title>Long-read sequencing and de novo genome assembly of marine medaka (Oryzias melastigma).</title>
        <authorList>
            <person name="Liang P."/>
            <person name="Saqib H.S.A."/>
            <person name="Ni X."/>
            <person name="Shen Y."/>
        </authorList>
    </citation>
    <scope>NUCLEOTIDE SEQUENCE</scope>
    <source>
        <strain evidence="15">Bigg-433</strain>
    </source>
</reference>
<dbReference type="PROSITE" id="PS50119">
    <property type="entry name" value="ZF_BBOX"/>
    <property type="match status" value="1"/>
</dbReference>
<dbReference type="InterPro" id="IPR013320">
    <property type="entry name" value="ConA-like_dom_sf"/>
</dbReference>
<dbReference type="SMART" id="SM00449">
    <property type="entry name" value="SPRY"/>
    <property type="match status" value="1"/>
</dbReference>
<dbReference type="InterPro" id="IPR000315">
    <property type="entry name" value="Znf_B-box"/>
</dbReference>
<dbReference type="PROSITE" id="PS00518">
    <property type="entry name" value="ZF_RING_1"/>
    <property type="match status" value="1"/>
</dbReference>
<name>A0A834FQV7_ORYME</name>
<dbReference type="SMART" id="SM00336">
    <property type="entry name" value="BBOX"/>
    <property type="match status" value="1"/>
</dbReference>
<dbReference type="SMART" id="SM00184">
    <property type="entry name" value="RING"/>
    <property type="match status" value="1"/>
</dbReference>
<dbReference type="EMBL" id="WKFB01000018">
    <property type="protein sequence ID" value="KAF6738843.1"/>
    <property type="molecule type" value="Genomic_DNA"/>
</dbReference>
<evidence type="ECO:0000256" key="3">
    <source>
        <dbReference type="ARBA" id="ARBA00022723"/>
    </source>
</evidence>
<dbReference type="Gene3D" id="3.30.40.10">
    <property type="entry name" value="Zinc/RING finger domain, C3HC4 (zinc finger)"/>
    <property type="match status" value="1"/>
</dbReference>
<dbReference type="InterPro" id="IPR003877">
    <property type="entry name" value="SPRY_dom"/>
</dbReference>
<dbReference type="PROSITE" id="PS50188">
    <property type="entry name" value="B302_SPRY"/>
    <property type="match status" value="1"/>
</dbReference>
<keyword evidence="8" id="KW-0325">Glycoprotein</keyword>
<dbReference type="InterPro" id="IPR003119">
    <property type="entry name" value="SAP_A"/>
</dbReference>
<dbReference type="Gene3D" id="3.30.160.60">
    <property type="entry name" value="Classic Zinc Finger"/>
    <property type="match status" value="1"/>
</dbReference>
<dbReference type="GO" id="GO:0008270">
    <property type="term" value="F:zinc ion binding"/>
    <property type="evidence" value="ECO:0007669"/>
    <property type="project" value="UniProtKB-KW"/>
</dbReference>
<dbReference type="SUPFAM" id="SSF57850">
    <property type="entry name" value="RING/U-box"/>
    <property type="match status" value="1"/>
</dbReference>
<evidence type="ECO:0000256" key="10">
    <source>
        <dbReference type="SAM" id="Coils"/>
    </source>
</evidence>
<accession>A0A834FQV7</accession>
<evidence type="ECO:0000256" key="9">
    <source>
        <dbReference type="PROSITE-ProRule" id="PRU00024"/>
    </source>
</evidence>
<sequence>MMAASTFVSEDLHCPQCSDIYCLPVLLACGHNVCNHCLKKFWEWKGCRPCPVCGVESASVKPPINLQLKIAADQYQAQNVYIKQGVCLLHNETLKVFCNNDEELICVICQISKQHKVHQCCPVEEAAQQKKTEISAILDSLRKTLRTLNQKKQQMEETKAYIQTQSVQIEEAIKEEFRILHQFLWEEETNKLKALKQEEETKVQVMLKKIKDAEKQIQTLSSNIRETETALRARDYHFYRYLVFSTNPLLPFFSETILYDLTYFRVKCNIQEPEYIRDILINSAKHLGILKFRIWKKMANSVKYAPIILDPNTAQPNLKLCQDLTSLHYSQKQLLPDNPERCTNRVCVLGATGFTSGFHSWTVELGQAKDWHVGVVRESIKRKSTIFLNPDEGFWVIGLCNGESLWAESSPRAPLTMKQKPERITVKLDFNKGKVVFINTANSTVIHTFKDKFTERIFPYFSLGLNEDWKNSSPLTYLPSDYQREHRVDVSGFCRVKLPNVFQNVN</sequence>
<dbReference type="AlphaFoldDB" id="A0A834FQV7"/>
<dbReference type="InterPro" id="IPR006574">
    <property type="entry name" value="PRY"/>
</dbReference>
<feature type="domain" description="B box-type" evidence="12">
    <location>
        <begin position="82"/>
        <end position="123"/>
    </location>
</feature>
<dbReference type="FunFam" id="2.60.120.920:FF:000004">
    <property type="entry name" value="Butyrophilin subfamily 1 member A1"/>
    <property type="match status" value="1"/>
</dbReference>
<dbReference type="Proteomes" id="UP000646548">
    <property type="component" value="Unassembled WGS sequence"/>
</dbReference>
<dbReference type="CDD" id="cd12893">
    <property type="entry name" value="SPRY_PRY_TRIM35"/>
    <property type="match status" value="1"/>
</dbReference>
<keyword evidence="7" id="KW-1015">Disulfide bond</keyword>
<comment type="subcellular location">
    <subcellularLocation>
        <location evidence="1">Secreted</location>
    </subcellularLocation>
</comment>
<gene>
    <name evidence="15" type="ORF">FQA47_005821</name>
</gene>
<dbReference type="Pfam" id="PF13765">
    <property type="entry name" value="PRY"/>
    <property type="match status" value="1"/>
</dbReference>
<feature type="domain" description="B30.2/SPRY" evidence="13">
    <location>
        <begin position="287"/>
        <end position="482"/>
    </location>
</feature>
<feature type="coiled-coil region" evidence="10">
    <location>
        <begin position="138"/>
        <end position="165"/>
    </location>
</feature>
<dbReference type="Pfam" id="PF00622">
    <property type="entry name" value="SPRY"/>
    <property type="match status" value="1"/>
</dbReference>
<evidence type="ECO:0000256" key="8">
    <source>
        <dbReference type="ARBA" id="ARBA00023180"/>
    </source>
</evidence>
<dbReference type="InterPro" id="IPR001841">
    <property type="entry name" value="Znf_RING"/>
</dbReference>
<evidence type="ECO:0000256" key="1">
    <source>
        <dbReference type="ARBA" id="ARBA00004613"/>
    </source>
</evidence>
<keyword evidence="10" id="KW-0175">Coiled coil</keyword>